<evidence type="ECO:0000313" key="2">
    <source>
        <dbReference type="Proteomes" id="UP001501251"/>
    </source>
</evidence>
<keyword evidence="2" id="KW-1185">Reference proteome</keyword>
<organism evidence="1 2">
    <name type="scientific">Streptosporangium oxazolinicum</name>
    <dbReference type="NCBI Taxonomy" id="909287"/>
    <lineage>
        <taxon>Bacteria</taxon>
        <taxon>Bacillati</taxon>
        <taxon>Actinomycetota</taxon>
        <taxon>Actinomycetes</taxon>
        <taxon>Streptosporangiales</taxon>
        <taxon>Streptosporangiaceae</taxon>
        <taxon>Streptosporangium</taxon>
    </lineage>
</organism>
<sequence length="171" mass="19488">MRVNESTITVHFWNLAAYTSGQLVGDWVDLDQCADLDEFRDKVKQVTRGAEEILLSDSECDFGITFSEYQDLGSIWEAHSALLEIHEDERDAFAEYLSYIGGVESLDECVSGWRDAYCGRFDSIEEYAWQYAEDIYPELANCPPGFRVEVDAVAWESDHWISATGNVFRSV</sequence>
<evidence type="ECO:0008006" key="3">
    <source>
        <dbReference type="Google" id="ProtNLM"/>
    </source>
</evidence>
<dbReference type="InterPro" id="IPR009899">
    <property type="entry name" value="ArdA"/>
</dbReference>
<proteinExistence type="predicted"/>
<dbReference type="Gene3D" id="3.10.20.480">
    <property type="entry name" value="Antirestriction protein ArdA, domain 1"/>
    <property type="match status" value="1"/>
</dbReference>
<reference evidence="2" key="1">
    <citation type="journal article" date="2019" name="Int. J. Syst. Evol. Microbiol.">
        <title>The Global Catalogue of Microorganisms (GCM) 10K type strain sequencing project: providing services to taxonomists for standard genome sequencing and annotation.</title>
        <authorList>
            <consortium name="The Broad Institute Genomics Platform"/>
            <consortium name="The Broad Institute Genome Sequencing Center for Infectious Disease"/>
            <person name="Wu L."/>
            <person name="Ma J."/>
        </authorList>
    </citation>
    <scope>NUCLEOTIDE SEQUENCE [LARGE SCALE GENOMIC DNA]</scope>
    <source>
        <strain evidence="2">JCM 17388</strain>
    </source>
</reference>
<dbReference type="EMBL" id="BAABAQ010000003">
    <property type="protein sequence ID" value="GAA4187063.1"/>
    <property type="molecule type" value="Genomic_DNA"/>
</dbReference>
<gene>
    <name evidence="1" type="ORF">GCM10022252_19960</name>
</gene>
<dbReference type="InterPro" id="IPR041895">
    <property type="entry name" value="ArdA_dom1"/>
</dbReference>
<comment type="caution">
    <text evidence="1">The sequence shown here is derived from an EMBL/GenBank/DDBJ whole genome shotgun (WGS) entry which is preliminary data.</text>
</comment>
<dbReference type="RefSeq" id="WP_344917376.1">
    <property type="nucleotide sequence ID" value="NZ_BAABAQ010000003.1"/>
</dbReference>
<protein>
    <recommendedName>
        <fullName evidence="3">Antirestriction protein</fullName>
    </recommendedName>
</protein>
<dbReference type="Pfam" id="PF07275">
    <property type="entry name" value="ArdA"/>
    <property type="match status" value="1"/>
</dbReference>
<dbReference type="Proteomes" id="UP001501251">
    <property type="component" value="Unassembled WGS sequence"/>
</dbReference>
<evidence type="ECO:0000313" key="1">
    <source>
        <dbReference type="EMBL" id="GAA4187063.1"/>
    </source>
</evidence>
<name>A0ABP8ANU4_9ACTN</name>
<accession>A0ABP8ANU4</accession>